<dbReference type="EMBL" id="BKCJ011064824">
    <property type="protein sequence ID" value="GFC78276.1"/>
    <property type="molecule type" value="Genomic_DNA"/>
</dbReference>
<evidence type="ECO:0000256" key="1">
    <source>
        <dbReference type="SAM" id="MobiDB-lite"/>
    </source>
</evidence>
<name>A0A699QYK5_TANCI</name>
<organism evidence="2">
    <name type="scientific">Tanacetum cinerariifolium</name>
    <name type="common">Dalmatian daisy</name>
    <name type="synonym">Chrysanthemum cinerariifolium</name>
    <dbReference type="NCBI Taxonomy" id="118510"/>
    <lineage>
        <taxon>Eukaryota</taxon>
        <taxon>Viridiplantae</taxon>
        <taxon>Streptophyta</taxon>
        <taxon>Embryophyta</taxon>
        <taxon>Tracheophyta</taxon>
        <taxon>Spermatophyta</taxon>
        <taxon>Magnoliopsida</taxon>
        <taxon>eudicotyledons</taxon>
        <taxon>Gunneridae</taxon>
        <taxon>Pentapetalae</taxon>
        <taxon>asterids</taxon>
        <taxon>campanulids</taxon>
        <taxon>Asterales</taxon>
        <taxon>Asteraceae</taxon>
        <taxon>Asteroideae</taxon>
        <taxon>Anthemideae</taxon>
        <taxon>Anthemidinae</taxon>
        <taxon>Tanacetum</taxon>
    </lineage>
</organism>
<sequence length="79" mass="9126">DAFDPTNIRAAVTQDGATFYAVGGNSTVRYLPLEVEPGGWHLETQRHYWWLNYRPASRPGRHGKRHERKPGSQQRQRPV</sequence>
<evidence type="ECO:0000313" key="2">
    <source>
        <dbReference type="EMBL" id="GFC78276.1"/>
    </source>
</evidence>
<protein>
    <submittedName>
        <fullName evidence="2">Uncharacterized protein</fullName>
    </submittedName>
</protein>
<accession>A0A699QYK5</accession>
<dbReference type="AlphaFoldDB" id="A0A699QYK5"/>
<comment type="caution">
    <text evidence="2">The sequence shown here is derived from an EMBL/GenBank/DDBJ whole genome shotgun (WGS) entry which is preliminary data.</text>
</comment>
<reference evidence="2" key="1">
    <citation type="journal article" date="2019" name="Sci. Rep.">
        <title>Draft genome of Tanacetum cinerariifolium, the natural source of mosquito coil.</title>
        <authorList>
            <person name="Yamashiro T."/>
            <person name="Shiraishi A."/>
            <person name="Satake H."/>
            <person name="Nakayama K."/>
        </authorList>
    </citation>
    <scope>NUCLEOTIDE SEQUENCE</scope>
</reference>
<feature type="compositionally biased region" description="Basic residues" evidence="1">
    <location>
        <begin position="59"/>
        <end position="68"/>
    </location>
</feature>
<feature type="region of interest" description="Disordered" evidence="1">
    <location>
        <begin position="57"/>
        <end position="79"/>
    </location>
</feature>
<feature type="non-terminal residue" evidence="2">
    <location>
        <position position="1"/>
    </location>
</feature>
<gene>
    <name evidence="2" type="ORF">Tci_850246</name>
</gene>
<proteinExistence type="predicted"/>